<dbReference type="Gene3D" id="3.40.140.10">
    <property type="entry name" value="Cytidine Deaminase, domain 2"/>
    <property type="match status" value="1"/>
</dbReference>
<keyword evidence="6" id="KW-0862">Zinc</keyword>
<dbReference type="GO" id="GO:0051726">
    <property type="term" value="P:regulation of cell cycle"/>
    <property type="evidence" value="ECO:0000318"/>
    <property type="project" value="GO_Central"/>
</dbReference>
<dbReference type="InterPro" id="IPR037518">
    <property type="entry name" value="MPN"/>
</dbReference>
<dbReference type="InterPro" id="IPR000555">
    <property type="entry name" value="JAMM/MPN+_dom"/>
</dbReference>
<evidence type="ECO:0000256" key="1">
    <source>
        <dbReference type="ARBA" id="ARBA00004123"/>
    </source>
</evidence>
<dbReference type="SMR" id="A2EU53"/>
<keyword evidence="3" id="KW-0963">Cytoplasm</keyword>
<feature type="domain" description="MPN" evidence="9">
    <location>
        <begin position="38"/>
        <end position="176"/>
    </location>
</feature>
<evidence type="ECO:0000256" key="8">
    <source>
        <dbReference type="ARBA" id="ARBA00056505"/>
    </source>
</evidence>
<keyword evidence="5" id="KW-0378">Hydrolase</keyword>
<dbReference type="OrthoDB" id="605656at2759"/>
<dbReference type="GO" id="GO:0005737">
    <property type="term" value="C:cytoplasm"/>
    <property type="evidence" value="ECO:0000318"/>
    <property type="project" value="GO_Central"/>
</dbReference>
<dbReference type="PANTHER" id="PTHR10410">
    <property type="entry name" value="EUKARYOTIC TRANSLATION INITIATION FACTOR 3 -RELATED"/>
    <property type="match status" value="1"/>
</dbReference>
<dbReference type="STRING" id="5722.A2EU53"/>
<evidence type="ECO:0000259" key="9">
    <source>
        <dbReference type="PROSITE" id="PS50249"/>
    </source>
</evidence>
<dbReference type="SMART" id="SM00232">
    <property type="entry name" value="JAB_MPN"/>
    <property type="match status" value="1"/>
</dbReference>
<dbReference type="FunFam" id="3.40.140.10:FF:000076">
    <property type="entry name" value="COP9 signalosome complex subunit 5"/>
    <property type="match status" value="1"/>
</dbReference>
<comment type="function">
    <text evidence="8">Catalytic component of the COP9 signalosome (CSN) complex that acts as an regulator of the ubiquitin (Ubl) conjugation pathway by mediating the deneddylation of the cullin subunit of SCF-type E3 ubiquitin-protein ligase complexes. The CSN complex is involved in the regulation of the mating pheromone response.</text>
</comment>
<evidence type="ECO:0000256" key="5">
    <source>
        <dbReference type="ARBA" id="ARBA00022801"/>
    </source>
</evidence>
<proteinExistence type="predicted"/>
<dbReference type="eggNOG" id="KOG1554">
    <property type="taxonomic scope" value="Eukaryota"/>
</dbReference>
<dbReference type="Pfam" id="PF01398">
    <property type="entry name" value="JAB"/>
    <property type="match status" value="1"/>
</dbReference>
<dbReference type="PROSITE" id="PS50249">
    <property type="entry name" value="MPN"/>
    <property type="match status" value="1"/>
</dbReference>
<dbReference type="GO" id="GO:0046872">
    <property type="term" value="F:metal ion binding"/>
    <property type="evidence" value="ECO:0007669"/>
    <property type="project" value="UniProtKB-KW"/>
</dbReference>
<keyword evidence="11" id="KW-1185">Reference proteome</keyword>
<dbReference type="VEuPathDB" id="TrichDB:TVAG_454400"/>
<name>A2EU53_TRIV3</name>
<reference evidence="10" key="2">
    <citation type="journal article" date="2007" name="Science">
        <title>Draft genome sequence of the sexually transmitted pathogen Trichomonas vaginalis.</title>
        <authorList>
            <person name="Carlton J.M."/>
            <person name="Hirt R.P."/>
            <person name="Silva J.C."/>
            <person name="Delcher A.L."/>
            <person name="Schatz M."/>
            <person name="Zhao Q."/>
            <person name="Wortman J.R."/>
            <person name="Bidwell S.L."/>
            <person name="Alsmark U.C.M."/>
            <person name="Besteiro S."/>
            <person name="Sicheritz-Ponten T."/>
            <person name="Noel C.J."/>
            <person name="Dacks J.B."/>
            <person name="Foster P.G."/>
            <person name="Simillion C."/>
            <person name="Van de Peer Y."/>
            <person name="Miranda-Saavedra D."/>
            <person name="Barton G.J."/>
            <person name="Westrop G.D."/>
            <person name="Mueller S."/>
            <person name="Dessi D."/>
            <person name="Fiori P.L."/>
            <person name="Ren Q."/>
            <person name="Paulsen I."/>
            <person name="Zhang H."/>
            <person name="Bastida-Corcuera F.D."/>
            <person name="Simoes-Barbosa A."/>
            <person name="Brown M.T."/>
            <person name="Hayes R.D."/>
            <person name="Mukherjee M."/>
            <person name="Okumura C.Y."/>
            <person name="Schneider R."/>
            <person name="Smith A.J."/>
            <person name="Vanacova S."/>
            <person name="Villalvazo M."/>
            <person name="Haas B.J."/>
            <person name="Pertea M."/>
            <person name="Feldblyum T.V."/>
            <person name="Utterback T.R."/>
            <person name="Shu C.L."/>
            <person name="Osoegawa K."/>
            <person name="de Jong P.J."/>
            <person name="Hrdy I."/>
            <person name="Horvathova L."/>
            <person name="Zubacova Z."/>
            <person name="Dolezal P."/>
            <person name="Malik S.B."/>
            <person name="Logsdon J.M. Jr."/>
            <person name="Henze K."/>
            <person name="Gupta A."/>
            <person name="Wang C.C."/>
            <person name="Dunne R.L."/>
            <person name="Upcroft J.A."/>
            <person name="Upcroft P."/>
            <person name="White O."/>
            <person name="Salzberg S.L."/>
            <person name="Tang P."/>
            <person name="Chiu C.-H."/>
            <person name="Lee Y.-S."/>
            <person name="Embley T.M."/>
            <person name="Coombs G.H."/>
            <person name="Mottram J.C."/>
            <person name="Tachezy J."/>
            <person name="Fraser-Liggett C.M."/>
            <person name="Johnson P.J."/>
        </authorList>
    </citation>
    <scope>NUCLEOTIDE SEQUENCE [LARGE SCALE GENOMIC DNA]</scope>
    <source>
        <strain evidence="10">G3</strain>
    </source>
</reference>
<dbReference type="RefSeq" id="XP_001316024.1">
    <property type="nucleotide sequence ID" value="XM_001315989.1"/>
</dbReference>
<organism evidence="10 11">
    <name type="scientific">Trichomonas vaginalis (strain ATCC PRA-98 / G3)</name>
    <dbReference type="NCBI Taxonomy" id="412133"/>
    <lineage>
        <taxon>Eukaryota</taxon>
        <taxon>Metamonada</taxon>
        <taxon>Parabasalia</taxon>
        <taxon>Trichomonadida</taxon>
        <taxon>Trichomonadidae</taxon>
        <taxon>Trichomonas</taxon>
    </lineage>
</organism>
<dbReference type="GO" id="GO:0008237">
    <property type="term" value="F:metallopeptidase activity"/>
    <property type="evidence" value="ECO:0000318"/>
    <property type="project" value="GO_Central"/>
</dbReference>
<evidence type="ECO:0000256" key="4">
    <source>
        <dbReference type="ARBA" id="ARBA00022723"/>
    </source>
</evidence>
<comment type="subcellular location">
    <subcellularLocation>
        <location evidence="2">Cytoplasm</location>
    </subcellularLocation>
    <subcellularLocation>
        <location evidence="1">Nucleus</location>
    </subcellularLocation>
</comment>
<dbReference type="CDD" id="cd08069">
    <property type="entry name" value="MPN_RPN11_CSN5"/>
    <property type="match status" value="1"/>
</dbReference>
<keyword evidence="4" id="KW-0479">Metal-binding</keyword>
<evidence type="ECO:0000256" key="3">
    <source>
        <dbReference type="ARBA" id="ARBA00022490"/>
    </source>
</evidence>
<dbReference type="GO" id="GO:0008180">
    <property type="term" value="C:COP9 signalosome"/>
    <property type="evidence" value="ECO:0000318"/>
    <property type="project" value="GO_Central"/>
</dbReference>
<dbReference type="SUPFAM" id="SSF102712">
    <property type="entry name" value="JAB1/MPN domain"/>
    <property type="match status" value="1"/>
</dbReference>
<dbReference type="GO" id="GO:0019784">
    <property type="term" value="F:deNEDDylase activity"/>
    <property type="evidence" value="ECO:0000318"/>
    <property type="project" value="GO_Central"/>
</dbReference>
<dbReference type="VEuPathDB" id="TrichDB:TVAGG3_0231030"/>
<reference evidence="10" key="1">
    <citation type="submission" date="2006-10" db="EMBL/GenBank/DDBJ databases">
        <authorList>
            <person name="Amadeo P."/>
            <person name="Zhao Q."/>
            <person name="Wortman J."/>
            <person name="Fraser-Liggett C."/>
            <person name="Carlton J."/>
        </authorList>
    </citation>
    <scope>NUCLEOTIDE SEQUENCE</scope>
    <source>
        <strain evidence="10">G3</strain>
    </source>
</reference>
<keyword evidence="7" id="KW-0539">Nucleus</keyword>
<protein>
    <submittedName>
        <fullName evidence="10">Clan MP, family M67, Poh1-like metallopeptidase</fullName>
    </submittedName>
</protein>
<sequence length="301" mass="33734">MSAIEEQFFFNFDPTEYSSKRAAYNKILDGDPSYPNRTLVTPCALISMVNHAVSGGNNEIIGTCIGQVNTRDFYINDVFSSSVLGTETNCDISSAVWSQLIEVSKSVAKTGKKATGCCAWYHSHPDYGCWLSATDVIAQRQMQLGSTRTCALVVDPKKTERHNRIFLGSFRTFPPDKARGEKSENSFVPDGKADDFKKSLSQYYTLSIEYYLSQIDRKVLKDVITSTWGRSLAQSPLEANSEWIYNYVKDKIVCSLGQAYLGRLTSKADVDLFTGMLNEIDNARIRGIEIQKMKNHVFLAK</sequence>
<gene>
    <name evidence="10" type="ORF">TVAG_454400</name>
</gene>
<dbReference type="InterPro" id="IPR050242">
    <property type="entry name" value="JAMM_MPN+_peptidase_M67A"/>
</dbReference>
<dbReference type="Proteomes" id="UP000001542">
    <property type="component" value="Unassembled WGS sequence"/>
</dbReference>
<dbReference type="FunCoup" id="A2EU53">
    <property type="interactions" value="819"/>
</dbReference>
<dbReference type="EMBL" id="DS113493">
    <property type="protein sequence ID" value="EAY03801.1"/>
    <property type="molecule type" value="Genomic_DNA"/>
</dbReference>
<evidence type="ECO:0000313" key="10">
    <source>
        <dbReference type="EMBL" id="EAY03801.1"/>
    </source>
</evidence>
<evidence type="ECO:0000313" key="11">
    <source>
        <dbReference type="Proteomes" id="UP000001542"/>
    </source>
</evidence>
<evidence type="ECO:0000256" key="6">
    <source>
        <dbReference type="ARBA" id="ARBA00022833"/>
    </source>
</evidence>
<dbReference type="InParanoid" id="A2EU53"/>
<dbReference type="KEGG" id="tva:4761649"/>
<evidence type="ECO:0000256" key="7">
    <source>
        <dbReference type="ARBA" id="ARBA00023242"/>
    </source>
</evidence>
<dbReference type="AlphaFoldDB" id="A2EU53"/>
<evidence type="ECO:0000256" key="2">
    <source>
        <dbReference type="ARBA" id="ARBA00004496"/>
    </source>
</evidence>
<accession>A2EU53</accession>